<feature type="short sequence motif" description="Cx2C motif 1" evidence="9">
    <location>
        <begin position="256"/>
        <end position="259"/>
    </location>
</feature>
<sequence>MLFIKYFNLIIYHKELFCQFLLQDTIVMQSSVLALTDLAVLPISAVLNAIKMIKNEGLEQIDPLIITQASVLSMFLILHYKFKNPMFQLTNYMHISIFLVDMSAASGFVICGSFEFPGDQLFGEISSVLRPGGMVLLQQLLLLCLTKHGFEFVSFSQQIKARKPSWKIGSSFSLKSKPAKSLPKVQIDDDMDLIDEDSLLTEEDLKKPQLPPIGDCEVSSMRKACKNCTCGRAEEEEKVQKLGLTRDQLNNPQSACGSCGLGDAFRCGTCPYRGLPPFKLGDKVRFKIESSLKSSLFFSLLFFCLYSNEMPNMNEFTGYSFWELSCGGHLRD</sequence>
<feature type="binding site" evidence="9">
    <location>
        <position position="259"/>
    </location>
    <ligand>
        <name>[4Fe-4S] cluster</name>
        <dbReference type="ChEBI" id="CHEBI:49883"/>
    </ligand>
</feature>
<comment type="function">
    <text evidence="9">Component of the cytosolic iron-sulfur (Fe-S) protein assembly (CIA) machinery. Required for the maturation of extramitochondrial Fe-S proteins. Part of an electron transfer chain functioning in an early step of cytosolic Fe-S biogenesis, facilitating the de novo assembly of a [4Fe-4S] cluster on the cytosolic Fe-S scaffold complex. Electrons are transferred from NADPH via a FAD- and FMN-containing diflavin oxidoreductase. Together with the diflavin oxidoreductase, also required for the assembly of the diferric tyrosyl radical cofactor of ribonucleotide reductase (RNR), probably by providing electrons for reduction during radical cofactor maturation in the catalytic small subunit.</text>
</comment>
<evidence type="ECO:0000313" key="11">
    <source>
        <dbReference type="EMBL" id="KAF5937549.1"/>
    </source>
</evidence>
<proteinExistence type="inferred from homology"/>
<keyword evidence="3 9" id="KW-0004">4Fe-4S</keyword>
<reference evidence="11 12" key="2">
    <citation type="submission" date="2020-07" db="EMBL/GenBank/DDBJ databases">
        <title>Genome assembly of wild tea tree DASZ reveals pedigree and selection history of tea varieties.</title>
        <authorList>
            <person name="Zhang W."/>
        </authorList>
    </citation>
    <scope>NUCLEOTIDE SEQUENCE [LARGE SCALE GENOMIC DNA]</scope>
    <source>
        <strain evidence="12">cv. G240</strain>
        <tissue evidence="11">Leaf</tissue>
    </source>
</reference>
<evidence type="ECO:0000256" key="9">
    <source>
        <dbReference type="HAMAP-Rule" id="MF_03115"/>
    </source>
</evidence>
<keyword evidence="4 9" id="KW-0963">Cytoplasm</keyword>
<dbReference type="Proteomes" id="UP000593564">
    <property type="component" value="Unassembled WGS sequence"/>
</dbReference>
<dbReference type="InterPro" id="IPR046408">
    <property type="entry name" value="CIAPIN1"/>
</dbReference>
<evidence type="ECO:0000256" key="2">
    <source>
        <dbReference type="ARBA" id="ARBA00008169"/>
    </source>
</evidence>
<evidence type="ECO:0000256" key="6">
    <source>
        <dbReference type="ARBA" id="ARBA00023004"/>
    </source>
</evidence>
<keyword evidence="8 9" id="KW-0496">Mitochondrion</keyword>
<feature type="domain" description="Anamorsin C-terminal" evidence="10">
    <location>
        <begin position="216"/>
        <end position="285"/>
    </location>
</feature>
<evidence type="ECO:0000256" key="7">
    <source>
        <dbReference type="ARBA" id="ARBA00023014"/>
    </source>
</evidence>
<dbReference type="EMBL" id="JACBKZ010000012">
    <property type="protein sequence ID" value="KAF5937549.1"/>
    <property type="molecule type" value="Genomic_DNA"/>
</dbReference>
<comment type="similarity">
    <text evidence="2 9">Belongs to the anamorsin family.</text>
</comment>
<dbReference type="GO" id="GO:0005758">
    <property type="term" value="C:mitochondrial intermembrane space"/>
    <property type="evidence" value="ECO:0007669"/>
    <property type="project" value="UniProtKB-SubCell"/>
</dbReference>
<feature type="binding site" evidence="9">
    <location>
        <position position="230"/>
    </location>
    <ligand>
        <name>[2Fe-2S] cluster</name>
        <dbReference type="ChEBI" id="CHEBI:190135"/>
    </ligand>
</feature>
<dbReference type="GO" id="GO:0009055">
    <property type="term" value="F:electron transfer activity"/>
    <property type="evidence" value="ECO:0007669"/>
    <property type="project" value="UniProtKB-UniRule"/>
</dbReference>
<accession>A0A7J7G9Y2</accession>
<feature type="short sequence motif" description="Cx2C motif 2" evidence="9">
    <location>
        <begin position="267"/>
        <end position="270"/>
    </location>
</feature>
<feature type="binding site" evidence="9">
    <location>
        <position position="216"/>
    </location>
    <ligand>
        <name>[2Fe-2S] cluster</name>
        <dbReference type="ChEBI" id="CHEBI:190135"/>
    </ligand>
</feature>
<dbReference type="AlphaFoldDB" id="A0A7J7G9Y2"/>
<evidence type="ECO:0000259" key="10">
    <source>
        <dbReference type="Pfam" id="PF05093"/>
    </source>
</evidence>
<dbReference type="GO" id="GO:0051539">
    <property type="term" value="F:4 iron, 4 sulfur cluster binding"/>
    <property type="evidence" value="ECO:0007669"/>
    <property type="project" value="UniProtKB-KW"/>
</dbReference>
<feature type="binding site" evidence="9">
    <location>
        <position position="225"/>
    </location>
    <ligand>
        <name>[2Fe-2S] cluster</name>
        <dbReference type="ChEBI" id="CHEBI:190135"/>
    </ligand>
</feature>
<evidence type="ECO:0000313" key="12">
    <source>
        <dbReference type="Proteomes" id="UP000593564"/>
    </source>
</evidence>
<comment type="cofactor">
    <cofactor evidence="9">
        <name>[2Fe-2S] cluster</name>
        <dbReference type="ChEBI" id="CHEBI:190135"/>
    </cofactor>
</comment>
<dbReference type="InterPro" id="IPR007785">
    <property type="entry name" value="Anamorsin"/>
</dbReference>
<feature type="binding site" evidence="9">
    <location>
        <position position="256"/>
    </location>
    <ligand>
        <name>[4Fe-4S] cluster</name>
        <dbReference type="ChEBI" id="CHEBI:49883"/>
    </ligand>
</feature>
<keyword evidence="6 9" id="KW-0408">Iron</keyword>
<keyword evidence="9" id="KW-0001">2Fe-2S</keyword>
<comment type="domain">
    <text evidence="9">The C-terminal domain binds 2 Fe-S clusters but is otherwise mostly in an intrinsically disordered conformation.</text>
</comment>
<comment type="domain">
    <text evidence="9">The N-terminal domain has structural similarity with S-adenosyl-L-methionine-dependent methyltransferases, but does not bind S-adenosyl-L-methionine. It is required for correct assembly of the 2 Fe-S clusters.</text>
</comment>
<dbReference type="PANTHER" id="PTHR13273:SF14">
    <property type="entry name" value="ANAMORSIN"/>
    <property type="match status" value="1"/>
</dbReference>
<feature type="binding site" evidence="9">
    <location>
        <position position="270"/>
    </location>
    <ligand>
        <name>[4Fe-4S] cluster</name>
        <dbReference type="ChEBI" id="CHEBI:49883"/>
    </ligand>
</feature>
<dbReference type="GO" id="GO:0051537">
    <property type="term" value="F:2 iron, 2 sulfur cluster binding"/>
    <property type="evidence" value="ECO:0007669"/>
    <property type="project" value="UniProtKB-UniRule"/>
</dbReference>
<comment type="subunit">
    <text evidence="9">Monomer.</text>
</comment>
<dbReference type="GO" id="GO:0016226">
    <property type="term" value="P:iron-sulfur cluster assembly"/>
    <property type="evidence" value="ECO:0007669"/>
    <property type="project" value="UniProtKB-UniRule"/>
</dbReference>
<evidence type="ECO:0000256" key="8">
    <source>
        <dbReference type="ARBA" id="ARBA00023128"/>
    </source>
</evidence>
<comment type="caution">
    <text evidence="11">The sequence shown here is derived from an EMBL/GenBank/DDBJ whole genome shotgun (WGS) entry which is preliminary data.</text>
</comment>
<feature type="binding site" evidence="9">
    <location>
        <position position="267"/>
    </location>
    <ligand>
        <name>[4Fe-4S] cluster</name>
        <dbReference type="ChEBI" id="CHEBI:49883"/>
    </ligand>
</feature>
<gene>
    <name evidence="11" type="ORF">HYC85_025055</name>
</gene>
<evidence type="ECO:0000256" key="1">
    <source>
        <dbReference type="ARBA" id="ARBA00001966"/>
    </source>
</evidence>
<feature type="binding site" evidence="9">
    <location>
        <position position="228"/>
    </location>
    <ligand>
        <name>[2Fe-2S] cluster</name>
        <dbReference type="ChEBI" id="CHEBI:190135"/>
    </ligand>
</feature>
<dbReference type="PANTHER" id="PTHR13273">
    <property type="entry name" value="ANAMORSIN"/>
    <property type="match status" value="1"/>
</dbReference>
<protein>
    <recommendedName>
        <fullName evidence="9">Anamorsin homolog</fullName>
    </recommendedName>
    <alternativeName>
        <fullName evidence="9">Fe-S cluster assembly protein DRE2 homolog</fullName>
    </alternativeName>
</protein>
<organism evidence="11 12">
    <name type="scientific">Camellia sinensis</name>
    <name type="common">Tea plant</name>
    <name type="synonym">Thea sinensis</name>
    <dbReference type="NCBI Taxonomy" id="4442"/>
    <lineage>
        <taxon>Eukaryota</taxon>
        <taxon>Viridiplantae</taxon>
        <taxon>Streptophyta</taxon>
        <taxon>Embryophyta</taxon>
        <taxon>Tracheophyta</taxon>
        <taxon>Spermatophyta</taxon>
        <taxon>Magnoliopsida</taxon>
        <taxon>eudicotyledons</taxon>
        <taxon>Gunneridae</taxon>
        <taxon>Pentapetalae</taxon>
        <taxon>asterids</taxon>
        <taxon>Ericales</taxon>
        <taxon>Theaceae</taxon>
        <taxon>Camellia</taxon>
    </lineage>
</organism>
<keyword evidence="12" id="KW-1185">Reference proteome</keyword>
<dbReference type="HAMAP" id="MF_03115">
    <property type="entry name" value="Anamorsin"/>
    <property type="match status" value="1"/>
</dbReference>
<name>A0A7J7G9Y2_CAMSI</name>
<comment type="caution">
    <text evidence="9">Lacks conserved residue(s) required for the propagation of feature annotation.</text>
</comment>
<evidence type="ECO:0000256" key="3">
    <source>
        <dbReference type="ARBA" id="ARBA00022485"/>
    </source>
</evidence>
<dbReference type="GO" id="GO:0046872">
    <property type="term" value="F:metal ion binding"/>
    <property type="evidence" value="ECO:0007669"/>
    <property type="project" value="UniProtKB-KW"/>
</dbReference>
<comment type="cofactor">
    <cofactor evidence="1 9">
        <name>[4Fe-4S] cluster</name>
        <dbReference type="ChEBI" id="CHEBI:49883"/>
    </cofactor>
</comment>
<keyword evidence="5 9" id="KW-0479">Metal-binding</keyword>
<keyword evidence="7 9" id="KW-0411">Iron-sulfur</keyword>
<comment type="subcellular location">
    <subcellularLocation>
        <location evidence="9">Cytoplasm</location>
    </subcellularLocation>
    <subcellularLocation>
        <location evidence="9">Mitochondrion intermembrane space</location>
    </subcellularLocation>
</comment>
<dbReference type="Pfam" id="PF05093">
    <property type="entry name" value="CIAPIN1"/>
    <property type="match status" value="1"/>
</dbReference>
<evidence type="ECO:0000256" key="4">
    <source>
        <dbReference type="ARBA" id="ARBA00022490"/>
    </source>
</evidence>
<reference evidence="12" key="1">
    <citation type="journal article" date="2020" name="Nat. Commun.">
        <title>Genome assembly of wild tea tree DASZ reveals pedigree and selection history of tea varieties.</title>
        <authorList>
            <person name="Zhang W."/>
            <person name="Zhang Y."/>
            <person name="Qiu H."/>
            <person name="Guo Y."/>
            <person name="Wan H."/>
            <person name="Zhang X."/>
            <person name="Scossa F."/>
            <person name="Alseekh S."/>
            <person name="Zhang Q."/>
            <person name="Wang P."/>
            <person name="Xu L."/>
            <person name="Schmidt M.H."/>
            <person name="Jia X."/>
            <person name="Li D."/>
            <person name="Zhu A."/>
            <person name="Guo F."/>
            <person name="Chen W."/>
            <person name="Ni D."/>
            <person name="Usadel B."/>
            <person name="Fernie A.R."/>
            <person name="Wen W."/>
        </authorList>
    </citation>
    <scope>NUCLEOTIDE SEQUENCE [LARGE SCALE GENOMIC DNA]</scope>
    <source>
        <strain evidence="12">cv. G240</strain>
    </source>
</reference>
<evidence type="ECO:0000256" key="5">
    <source>
        <dbReference type="ARBA" id="ARBA00022723"/>
    </source>
</evidence>
<feature type="region of interest" description="Fe-S binding site B" evidence="9">
    <location>
        <begin position="256"/>
        <end position="270"/>
    </location>
</feature>
<comment type="domain">
    <text evidence="9">The twin Cx2C motifs are involved in the recognition by the mitochondrial MIA40-ERV1 disulfide relay system. The formation of 2 disulfide bonds in the Cx2C motifs through dithiol/disulfide exchange reactions effectively traps the protein in the mitochondrial intermembrane space.</text>
</comment>